<dbReference type="Gene3D" id="1.10.10.10">
    <property type="entry name" value="Winged helix-like DNA-binding domain superfamily/Winged helix DNA-binding domain"/>
    <property type="match status" value="1"/>
</dbReference>
<dbReference type="InterPro" id="IPR036388">
    <property type="entry name" value="WH-like_DNA-bd_sf"/>
</dbReference>
<proteinExistence type="predicted"/>
<dbReference type="SUPFAM" id="SSF88659">
    <property type="entry name" value="Sigma3 and sigma4 domains of RNA polymerase sigma factors"/>
    <property type="match status" value="1"/>
</dbReference>
<name>A0A1G2I9R4_9BACT</name>
<accession>A0A1G2I9R4</accession>
<reference evidence="3 4" key="1">
    <citation type="journal article" date="2016" name="Nat. Commun.">
        <title>Thousands of microbial genomes shed light on interconnected biogeochemical processes in an aquifer system.</title>
        <authorList>
            <person name="Anantharaman K."/>
            <person name="Brown C.T."/>
            <person name="Hug L.A."/>
            <person name="Sharon I."/>
            <person name="Castelle C.J."/>
            <person name="Probst A.J."/>
            <person name="Thomas B.C."/>
            <person name="Singh A."/>
            <person name="Wilkins M.J."/>
            <person name="Karaoz U."/>
            <person name="Brodie E.L."/>
            <person name="Williams K.H."/>
            <person name="Hubbard S.S."/>
            <person name="Banfield J.F."/>
        </authorList>
    </citation>
    <scope>NUCLEOTIDE SEQUENCE [LARGE SCALE GENOMIC DNA]</scope>
</reference>
<protein>
    <recommendedName>
        <fullName evidence="2">HTH HARE-type domain-containing protein</fullName>
    </recommendedName>
</protein>
<dbReference type="Pfam" id="PF04545">
    <property type="entry name" value="Sigma70_r4"/>
    <property type="match status" value="1"/>
</dbReference>
<dbReference type="InterPro" id="IPR007759">
    <property type="entry name" value="Asxl_HARE-HTH"/>
</dbReference>
<dbReference type="GO" id="GO:0006352">
    <property type="term" value="P:DNA-templated transcription initiation"/>
    <property type="evidence" value="ECO:0007669"/>
    <property type="project" value="InterPro"/>
</dbReference>
<dbReference type="InterPro" id="IPR000943">
    <property type="entry name" value="RNA_pol_sigma70"/>
</dbReference>
<dbReference type="Gene3D" id="1.10.10.1250">
    <property type="entry name" value="RNA polymerase, subunit delta, N-terminal domain"/>
    <property type="match status" value="1"/>
</dbReference>
<evidence type="ECO:0000259" key="2">
    <source>
        <dbReference type="PROSITE" id="PS51913"/>
    </source>
</evidence>
<dbReference type="EMBL" id="MHOV01000002">
    <property type="protein sequence ID" value="OGZ70778.1"/>
    <property type="molecule type" value="Genomic_DNA"/>
</dbReference>
<evidence type="ECO:0000313" key="4">
    <source>
        <dbReference type="Proteomes" id="UP000179214"/>
    </source>
</evidence>
<dbReference type="Pfam" id="PF05066">
    <property type="entry name" value="HARE-HTH"/>
    <property type="match status" value="1"/>
</dbReference>
<dbReference type="InterPro" id="IPR007630">
    <property type="entry name" value="RNA_pol_sigma70_r4"/>
</dbReference>
<evidence type="ECO:0000313" key="3">
    <source>
        <dbReference type="EMBL" id="OGZ70778.1"/>
    </source>
</evidence>
<dbReference type="AlphaFoldDB" id="A0A1G2I9R4"/>
<evidence type="ECO:0000256" key="1">
    <source>
        <dbReference type="ARBA" id="ARBA00023163"/>
    </source>
</evidence>
<gene>
    <name evidence="3" type="ORF">A3F47_00065</name>
</gene>
<feature type="domain" description="HTH HARE-type" evidence="2">
    <location>
        <begin position="208"/>
        <end position="274"/>
    </location>
</feature>
<dbReference type="InterPro" id="IPR013324">
    <property type="entry name" value="RNA_pol_sigma_r3/r4-like"/>
</dbReference>
<dbReference type="GO" id="GO:0003700">
    <property type="term" value="F:DNA-binding transcription factor activity"/>
    <property type="evidence" value="ECO:0007669"/>
    <property type="project" value="InterPro"/>
</dbReference>
<dbReference type="PROSITE" id="PS51913">
    <property type="entry name" value="HTH_HARE"/>
    <property type="match status" value="1"/>
</dbReference>
<organism evidence="3 4">
    <name type="scientific">Candidatus Staskawiczbacteria bacterium RIFCSPHIGHO2_12_FULL_38_11</name>
    <dbReference type="NCBI Taxonomy" id="1802209"/>
    <lineage>
        <taxon>Bacteria</taxon>
        <taxon>Candidatus Staskawicziibacteriota</taxon>
    </lineage>
</organism>
<dbReference type="Proteomes" id="UP000179214">
    <property type="component" value="Unassembled WGS sequence"/>
</dbReference>
<dbReference type="InterPro" id="IPR038087">
    <property type="entry name" value="RNAP_delta_N_dom_sf"/>
</dbReference>
<comment type="caution">
    <text evidence="3">The sequence shown here is derived from an EMBL/GenBank/DDBJ whole genome shotgun (WGS) entry which is preliminary data.</text>
</comment>
<dbReference type="PRINTS" id="PR00046">
    <property type="entry name" value="SIGMA70FCT"/>
</dbReference>
<keyword evidence="1" id="KW-0804">Transcription</keyword>
<sequence length="339" mass="38836">MEKTNYSQIYAKLTKGLSPKIKDIFNRRFGISSGNAETLESIGKSLGITRERVRQIEEAGFTYIRKNNKEALENAFKNFHVYFADKGGFKKEEIALEDLGGKKQQPYVAFLLTMGDQFFRVCGKKDYHYFWAAMPETEKKTKETLASLVADIKSHGKLVTKQELLSGFAPKYNLNEASLTSYLEVSKKIQENKEGKIGLIDWPEIKPRGVKDKAFLVFKKHQKPLHFRQITGLIDELDFNAQNKKTHAQTVHNELIKDARFVLVGRGTYALSEWGYVPGTIREVITNVLNDKKLTNQEEIVKEVLSQRLVAKNTVLINLNNKKYFNKGPDGKYFIRQEA</sequence>